<evidence type="ECO:0000313" key="2">
    <source>
        <dbReference type="EMBL" id="WMV09782.1"/>
    </source>
</evidence>
<feature type="region of interest" description="Disordered" evidence="1">
    <location>
        <begin position="83"/>
        <end position="107"/>
    </location>
</feature>
<dbReference type="EMBL" id="CP133612">
    <property type="protein sequence ID" value="WMV09782.1"/>
    <property type="molecule type" value="Genomic_DNA"/>
</dbReference>
<keyword evidence="3" id="KW-1185">Reference proteome</keyword>
<accession>A0AAF0PSC7</accession>
<name>A0AAF0PSC7_SOLVR</name>
<protein>
    <submittedName>
        <fullName evidence="2">Uncharacterized protein</fullName>
    </submittedName>
</protein>
<dbReference type="Proteomes" id="UP001234989">
    <property type="component" value="Chromosome 1"/>
</dbReference>
<reference evidence="2" key="1">
    <citation type="submission" date="2023-08" db="EMBL/GenBank/DDBJ databases">
        <title>A de novo genome assembly of Solanum verrucosum Schlechtendal, a Mexican diploid species geographically isolated from the other diploid A-genome species in potato relatives.</title>
        <authorList>
            <person name="Hosaka K."/>
        </authorList>
    </citation>
    <scope>NUCLEOTIDE SEQUENCE</scope>
    <source>
        <tissue evidence="2">Young leaves</tissue>
    </source>
</reference>
<proteinExistence type="predicted"/>
<gene>
    <name evidence="2" type="ORF">MTR67_003167</name>
</gene>
<evidence type="ECO:0000313" key="3">
    <source>
        <dbReference type="Proteomes" id="UP001234989"/>
    </source>
</evidence>
<dbReference type="AlphaFoldDB" id="A0AAF0PSC7"/>
<feature type="compositionally biased region" description="Basic and acidic residues" evidence="1">
    <location>
        <begin position="90"/>
        <end position="107"/>
    </location>
</feature>
<sequence length="107" mass="12570">MKLARWKSQYLSLRGRLTLINSMFDALPTYVARTLHFCKQTRLDATLVRARVRVGFGQSDPDTLTRAEKKIWGKGDQFLVTSSERRRSHTKLEKVQRRREEERGVFS</sequence>
<evidence type="ECO:0000256" key="1">
    <source>
        <dbReference type="SAM" id="MobiDB-lite"/>
    </source>
</evidence>
<organism evidence="2 3">
    <name type="scientific">Solanum verrucosum</name>
    <dbReference type="NCBI Taxonomy" id="315347"/>
    <lineage>
        <taxon>Eukaryota</taxon>
        <taxon>Viridiplantae</taxon>
        <taxon>Streptophyta</taxon>
        <taxon>Embryophyta</taxon>
        <taxon>Tracheophyta</taxon>
        <taxon>Spermatophyta</taxon>
        <taxon>Magnoliopsida</taxon>
        <taxon>eudicotyledons</taxon>
        <taxon>Gunneridae</taxon>
        <taxon>Pentapetalae</taxon>
        <taxon>asterids</taxon>
        <taxon>lamiids</taxon>
        <taxon>Solanales</taxon>
        <taxon>Solanaceae</taxon>
        <taxon>Solanoideae</taxon>
        <taxon>Solaneae</taxon>
        <taxon>Solanum</taxon>
    </lineage>
</organism>